<gene>
    <name evidence="1" type="ORF">MtrDRAFT_AC155883g29v2</name>
</gene>
<proteinExistence type="predicted"/>
<evidence type="ECO:0000313" key="1">
    <source>
        <dbReference type="EMBL" id="ABD33120.1"/>
    </source>
</evidence>
<sequence>MCYPTLPFLSHIFQGSPNSPPLISHTTSQYTSLSNLLHTSGIRALVRLGGVAGVGS</sequence>
<accession>Q2HS66</accession>
<organism evidence="1">
    <name type="scientific">Medicago truncatula</name>
    <name type="common">Barrel medic</name>
    <name type="synonym">Medicago tribuloides</name>
    <dbReference type="NCBI Taxonomy" id="3880"/>
    <lineage>
        <taxon>Eukaryota</taxon>
        <taxon>Viridiplantae</taxon>
        <taxon>Streptophyta</taxon>
        <taxon>Embryophyta</taxon>
        <taxon>Tracheophyta</taxon>
        <taxon>Spermatophyta</taxon>
        <taxon>Magnoliopsida</taxon>
        <taxon>eudicotyledons</taxon>
        <taxon>Gunneridae</taxon>
        <taxon>Pentapetalae</taxon>
        <taxon>rosids</taxon>
        <taxon>fabids</taxon>
        <taxon>Fabales</taxon>
        <taxon>Fabaceae</taxon>
        <taxon>Papilionoideae</taxon>
        <taxon>50 kb inversion clade</taxon>
        <taxon>NPAAA clade</taxon>
        <taxon>Hologalegina</taxon>
        <taxon>IRL clade</taxon>
        <taxon>Trifolieae</taxon>
        <taxon>Medicago</taxon>
    </lineage>
</organism>
<name>Q2HS66_MEDTR</name>
<dbReference type="AlphaFoldDB" id="Q2HS66"/>
<reference evidence="1" key="1">
    <citation type="submission" date="2005-02" db="EMBL/GenBank/DDBJ databases">
        <authorList>
            <person name="Town C.D."/>
        </authorList>
    </citation>
    <scope>NUCLEOTIDE SEQUENCE</scope>
</reference>
<reference evidence="1" key="2">
    <citation type="submission" date="2007-04" db="EMBL/GenBank/DDBJ databases">
        <authorList>
            <consortium name="The International Medicago Genome Annotation Group"/>
        </authorList>
    </citation>
    <scope>NUCLEOTIDE SEQUENCE</scope>
</reference>
<protein>
    <submittedName>
        <fullName evidence="1">Uncharacterized protein</fullName>
    </submittedName>
</protein>
<dbReference type="EMBL" id="AC155883">
    <property type="protein sequence ID" value="ABD33120.1"/>
    <property type="molecule type" value="Genomic_DNA"/>
</dbReference>